<comment type="caution">
    <text evidence="12">The sequence shown here is derived from an EMBL/GenBank/DDBJ whole genome shotgun (WGS) entry which is preliminary data.</text>
</comment>
<evidence type="ECO:0000256" key="10">
    <source>
        <dbReference type="SAM" id="Phobius"/>
    </source>
</evidence>
<keyword evidence="3 9" id="KW-0812">Transmembrane</keyword>
<name>A0ABS2YNV8_POLSP</name>
<evidence type="ECO:0000313" key="12">
    <source>
        <dbReference type="EMBL" id="MBN3288444.1"/>
    </source>
</evidence>
<comment type="similarity">
    <text evidence="9">Belongs to the two pore domain potassium channel (TC 1.A.1.8) family.</text>
</comment>
<evidence type="ECO:0000259" key="11">
    <source>
        <dbReference type="Pfam" id="PF07885"/>
    </source>
</evidence>
<keyword evidence="5 10" id="KW-1133">Transmembrane helix</keyword>
<dbReference type="PRINTS" id="PR01333">
    <property type="entry name" value="2POREKCHANEL"/>
</dbReference>
<keyword evidence="4" id="KW-0630">Potassium</keyword>
<feature type="non-terminal residue" evidence="12">
    <location>
        <position position="345"/>
    </location>
</feature>
<reference evidence="12" key="1">
    <citation type="journal article" date="2021" name="Cell">
        <title>Tracing the genetic footprints of vertebrate landing in non-teleost ray-finned fishes.</title>
        <authorList>
            <person name="Bi X."/>
            <person name="Wang K."/>
            <person name="Yang L."/>
            <person name="Pan H."/>
            <person name="Jiang H."/>
            <person name="Wei Q."/>
            <person name="Fang M."/>
            <person name="Yu H."/>
            <person name="Zhu C."/>
            <person name="Cai Y."/>
            <person name="He Y."/>
            <person name="Gan X."/>
            <person name="Zeng H."/>
            <person name="Yu D."/>
            <person name="Zhu Y."/>
            <person name="Jiang H."/>
            <person name="Qiu Q."/>
            <person name="Yang H."/>
            <person name="Zhang Y.E."/>
            <person name="Wang W."/>
            <person name="Zhu M."/>
            <person name="He S."/>
            <person name="Zhang G."/>
        </authorList>
    </citation>
    <scope>NUCLEOTIDE SEQUENCE</scope>
    <source>
        <strain evidence="12">Pddl_001</strain>
    </source>
</reference>
<dbReference type="PANTHER" id="PTHR11003">
    <property type="entry name" value="POTASSIUM CHANNEL, SUBFAMILY K"/>
    <property type="match status" value="1"/>
</dbReference>
<evidence type="ECO:0000256" key="6">
    <source>
        <dbReference type="ARBA" id="ARBA00023065"/>
    </source>
</evidence>
<evidence type="ECO:0000256" key="7">
    <source>
        <dbReference type="ARBA" id="ARBA00023136"/>
    </source>
</evidence>
<evidence type="ECO:0000256" key="2">
    <source>
        <dbReference type="ARBA" id="ARBA00022448"/>
    </source>
</evidence>
<evidence type="ECO:0000256" key="4">
    <source>
        <dbReference type="ARBA" id="ARBA00022958"/>
    </source>
</evidence>
<accession>A0ABS2YNV8</accession>
<proteinExistence type="inferred from homology"/>
<keyword evidence="6 9" id="KW-0406">Ion transport</keyword>
<feature type="transmembrane region" description="Helical" evidence="10">
    <location>
        <begin position="18"/>
        <end position="43"/>
    </location>
</feature>
<gene>
    <name evidence="12" type="primary">Kcnk18</name>
    <name evidence="12" type="ORF">GTO93_0006462</name>
</gene>
<feature type="non-terminal residue" evidence="12">
    <location>
        <position position="1"/>
    </location>
</feature>
<evidence type="ECO:0000256" key="5">
    <source>
        <dbReference type="ARBA" id="ARBA00022989"/>
    </source>
</evidence>
<dbReference type="InterPro" id="IPR013099">
    <property type="entry name" value="K_chnl_dom"/>
</dbReference>
<dbReference type="PANTHER" id="PTHR11003:SF346">
    <property type="entry name" value="POTASSIUM CHANNEL SUBFAMILY K MEMBER 18"/>
    <property type="match status" value="1"/>
</dbReference>
<feature type="transmembrane region" description="Helical" evidence="10">
    <location>
        <begin position="100"/>
        <end position="121"/>
    </location>
</feature>
<keyword evidence="7 10" id="KW-0472">Membrane</keyword>
<organism evidence="12 13">
    <name type="scientific">Polyodon spathula</name>
    <name type="common">North American paddlefish</name>
    <name type="synonym">Squalus spathula</name>
    <dbReference type="NCBI Taxonomy" id="7913"/>
    <lineage>
        <taxon>Eukaryota</taxon>
        <taxon>Metazoa</taxon>
        <taxon>Chordata</taxon>
        <taxon>Craniata</taxon>
        <taxon>Vertebrata</taxon>
        <taxon>Euteleostomi</taxon>
        <taxon>Actinopterygii</taxon>
        <taxon>Chondrostei</taxon>
        <taxon>Acipenseriformes</taxon>
        <taxon>Polyodontidae</taxon>
        <taxon>Polyodon</taxon>
    </lineage>
</organism>
<feature type="transmembrane region" description="Helical" evidence="10">
    <location>
        <begin position="300"/>
        <end position="322"/>
    </location>
</feature>
<dbReference type="SUPFAM" id="SSF81324">
    <property type="entry name" value="Voltage-gated potassium channels"/>
    <property type="match status" value="2"/>
</dbReference>
<evidence type="ECO:0000256" key="8">
    <source>
        <dbReference type="ARBA" id="ARBA00023303"/>
    </source>
</evidence>
<evidence type="ECO:0000256" key="9">
    <source>
        <dbReference type="RuleBase" id="RU003857"/>
    </source>
</evidence>
<dbReference type="InterPro" id="IPR003280">
    <property type="entry name" value="2pore_dom_K_chnl"/>
</dbReference>
<feature type="transmembrane region" description="Helical" evidence="10">
    <location>
        <begin position="249"/>
        <end position="268"/>
    </location>
</feature>
<protein>
    <submittedName>
        <fullName evidence="12">KCNKI protein</fullName>
    </submittedName>
</protein>
<dbReference type="Proteomes" id="UP001166093">
    <property type="component" value="Unassembled WGS sequence"/>
</dbReference>
<evidence type="ECO:0000256" key="3">
    <source>
        <dbReference type="ARBA" id="ARBA00022692"/>
    </source>
</evidence>
<evidence type="ECO:0000256" key="1">
    <source>
        <dbReference type="ARBA" id="ARBA00004141"/>
    </source>
</evidence>
<feature type="domain" description="Potassium channel" evidence="11">
    <location>
        <begin position="95"/>
        <end position="154"/>
    </location>
</feature>
<feature type="transmembrane region" description="Helical" evidence="10">
    <location>
        <begin position="133"/>
        <end position="158"/>
    </location>
</feature>
<dbReference type="EMBL" id="JAAWVQ010175714">
    <property type="protein sequence ID" value="MBN3288444.1"/>
    <property type="molecule type" value="Genomic_DNA"/>
</dbReference>
<dbReference type="Gene3D" id="1.10.287.70">
    <property type="match status" value="1"/>
</dbReference>
<dbReference type="Pfam" id="PF07885">
    <property type="entry name" value="Ion_trans_2"/>
    <property type="match status" value="2"/>
</dbReference>
<keyword evidence="8 9" id="KW-0407">Ion channel</keyword>
<sequence>MSVEEGTNNPGKLRCSNIFWAVFPHVSLILSLVCYAALGALLFRHLEGKRVPDDEYDTYLDELWDLFNNTKLNATEFRGQLKKKIANGFRLEWLQNPNHWTFSGSLFFCCTVFTTIGYGHIYPLTTPGKVVCMLYAMVGIPLMLLVLTDVGDLLALLLSNSYKRLRRLSRKSMCFKPFWVDPKTPDDAPSSRYTLNGELEMKEPLAITQVLKAQSMSCPQLDQLPPSKSIPVFTGIGEELDKLNVPMTVIVVVVFAYILFGACVLPNWETEWEPFDAFYFCFITLTTIGFGDLVPSHPNFFMLTSLFIIVGMTIMSMAFKLGQSRIVSCYRKLIQCISGGMVKEY</sequence>
<feature type="domain" description="Potassium channel" evidence="11">
    <location>
        <begin position="253"/>
        <end position="324"/>
    </location>
</feature>
<comment type="subcellular location">
    <subcellularLocation>
        <location evidence="1">Membrane</location>
        <topology evidence="1">Multi-pass membrane protein</topology>
    </subcellularLocation>
</comment>
<keyword evidence="13" id="KW-1185">Reference proteome</keyword>
<keyword evidence="2 9" id="KW-0813">Transport</keyword>
<evidence type="ECO:0000313" key="13">
    <source>
        <dbReference type="Proteomes" id="UP001166093"/>
    </source>
</evidence>